<comment type="caution">
    <text evidence="2">The sequence shown here is derived from an EMBL/GenBank/DDBJ whole genome shotgun (WGS) entry which is preliminary data.</text>
</comment>
<organism evidence="2 3">
    <name type="scientific">Babesia divergens</name>
    <dbReference type="NCBI Taxonomy" id="32595"/>
    <lineage>
        <taxon>Eukaryota</taxon>
        <taxon>Sar</taxon>
        <taxon>Alveolata</taxon>
        <taxon>Apicomplexa</taxon>
        <taxon>Aconoidasida</taxon>
        <taxon>Piroplasmida</taxon>
        <taxon>Babesiidae</taxon>
        <taxon>Babesia</taxon>
    </lineage>
</organism>
<dbReference type="NCBIfam" id="TIGR01492">
    <property type="entry name" value="CPW_WPC"/>
    <property type="match status" value="1"/>
</dbReference>
<accession>A0AAD9GCW4</accession>
<evidence type="ECO:0000313" key="2">
    <source>
        <dbReference type="EMBL" id="KAK1935956.1"/>
    </source>
</evidence>
<feature type="domain" description="CPW-WPC" evidence="1">
    <location>
        <begin position="114"/>
        <end position="183"/>
    </location>
</feature>
<name>A0AAD9GCW4_BABDI</name>
<dbReference type="EMBL" id="JAHBMH010000044">
    <property type="protein sequence ID" value="KAK1935956.1"/>
    <property type="molecule type" value="Genomic_DNA"/>
</dbReference>
<dbReference type="AlphaFoldDB" id="A0AAD9GCW4"/>
<gene>
    <name evidence="2" type="ORF">X943_000587</name>
</gene>
<evidence type="ECO:0000313" key="3">
    <source>
        <dbReference type="Proteomes" id="UP001195914"/>
    </source>
</evidence>
<reference evidence="2" key="2">
    <citation type="submission" date="2021-05" db="EMBL/GenBank/DDBJ databases">
        <authorList>
            <person name="Pain A."/>
        </authorList>
    </citation>
    <scope>NUCLEOTIDE SEQUENCE</scope>
    <source>
        <strain evidence="2">1802A</strain>
    </source>
</reference>
<sequence>MCRWAMSHIYARVCDAPISYHGPCATSLPSVDTTEDKKHLEEICNIKWPCYVDSAPNYDAACPKFWYSDNGVCMPSAAYHGRCTEPVDLTKMHESERVLWGNRCGVIWPPKTSCNKNYYTQCPEVRCTHYCKMYSHCNAGNGRCKAPDSYTGPCFDVADLSFFSNEQKVRMGTKRQTPHLCTARV</sequence>
<dbReference type="SMART" id="SM01099">
    <property type="entry name" value="CPW_WPC"/>
    <property type="match status" value="3"/>
</dbReference>
<reference evidence="2" key="1">
    <citation type="journal article" date="2014" name="Nucleic Acids Res.">
        <title>The evolutionary dynamics of variant antigen genes in Babesia reveal a history of genomic innovation underlying host-parasite interaction.</title>
        <authorList>
            <person name="Jackson A.P."/>
            <person name="Otto T.D."/>
            <person name="Darby A."/>
            <person name="Ramaprasad A."/>
            <person name="Xia D."/>
            <person name="Echaide I.E."/>
            <person name="Farber M."/>
            <person name="Gahlot S."/>
            <person name="Gamble J."/>
            <person name="Gupta D."/>
            <person name="Gupta Y."/>
            <person name="Jackson L."/>
            <person name="Malandrin L."/>
            <person name="Malas T.B."/>
            <person name="Moussa E."/>
            <person name="Nair M."/>
            <person name="Reid A.J."/>
            <person name="Sanders M."/>
            <person name="Sharma J."/>
            <person name="Tracey A."/>
            <person name="Quail M.A."/>
            <person name="Weir W."/>
            <person name="Wastling J.M."/>
            <person name="Hall N."/>
            <person name="Willadsen P."/>
            <person name="Lingelbach K."/>
            <person name="Shiels B."/>
            <person name="Tait A."/>
            <person name="Berriman M."/>
            <person name="Allred D.R."/>
            <person name="Pain A."/>
        </authorList>
    </citation>
    <scope>NUCLEOTIDE SEQUENCE</scope>
    <source>
        <strain evidence="2">1802A</strain>
    </source>
</reference>
<dbReference type="Pfam" id="PF09717">
    <property type="entry name" value="CPW_WPC"/>
    <property type="match status" value="3"/>
</dbReference>
<dbReference type="InterPro" id="IPR006387">
    <property type="entry name" value="CPW_WPC_dom"/>
</dbReference>
<feature type="domain" description="CPW-WPC" evidence="1">
    <location>
        <begin position="56"/>
        <end position="112"/>
    </location>
</feature>
<protein>
    <recommendedName>
        <fullName evidence="1">CPW-WPC domain-containing protein</fullName>
    </recommendedName>
</protein>
<feature type="domain" description="CPW-WPC" evidence="1">
    <location>
        <begin position="2"/>
        <end position="52"/>
    </location>
</feature>
<proteinExistence type="predicted"/>
<dbReference type="Proteomes" id="UP001195914">
    <property type="component" value="Unassembled WGS sequence"/>
</dbReference>
<evidence type="ECO:0000259" key="1">
    <source>
        <dbReference type="SMART" id="SM01099"/>
    </source>
</evidence>
<keyword evidence="3" id="KW-1185">Reference proteome</keyword>